<protein>
    <submittedName>
        <fullName evidence="1">Uncharacterized protein</fullName>
    </submittedName>
</protein>
<name>A0A2P2PN12_RHIMU</name>
<evidence type="ECO:0000313" key="1">
    <source>
        <dbReference type="EMBL" id="MBX56133.1"/>
    </source>
</evidence>
<accession>A0A2P2PN12</accession>
<reference evidence="1" key="1">
    <citation type="submission" date="2018-02" db="EMBL/GenBank/DDBJ databases">
        <title>Rhizophora mucronata_Transcriptome.</title>
        <authorList>
            <person name="Meera S.P."/>
            <person name="Sreeshan A."/>
            <person name="Augustine A."/>
        </authorList>
    </citation>
    <scope>NUCLEOTIDE SEQUENCE</scope>
    <source>
        <tissue evidence="1">Leaf</tissue>
    </source>
</reference>
<sequence length="120" mass="14028">MGMIKRWLRNSSSGKNETIFLGRSYTQGHKKEDSKPKWQTFWRRIGRDKMKVFNASATFVQASYDPDEYIQNFDQGTGRTEPDNLCRSFSARFADPLRISQKTNSVRFGRHHHEGDLIEP</sequence>
<dbReference type="PANTHER" id="PTHR33168">
    <property type="entry name" value="STRESS INDUCED PROTEIN-RELATED"/>
    <property type="match status" value="1"/>
</dbReference>
<dbReference type="EMBL" id="GGEC01075649">
    <property type="protein sequence ID" value="MBX56133.1"/>
    <property type="molecule type" value="Transcribed_RNA"/>
</dbReference>
<dbReference type="AlphaFoldDB" id="A0A2P2PN12"/>
<proteinExistence type="predicted"/>
<organism evidence="1">
    <name type="scientific">Rhizophora mucronata</name>
    <name type="common">Asiatic mangrove</name>
    <dbReference type="NCBI Taxonomy" id="61149"/>
    <lineage>
        <taxon>Eukaryota</taxon>
        <taxon>Viridiplantae</taxon>
        <taxon>Streptophyta</taxon>
        <taxon>Embryophyta</taxon>
        <taxon>Tracheophyta</taxon>
        <taxon>Spermatophyta</taxon>
        <taxon>Magnoliopsida</taxon>
        <taxon>eudicotyledons</taxon>
        <taxon>Gunneridae</taxon>
        <taxon>Pentapetalae</taxon>
        <taxon>rosids</taxon>
        <taxon>fabids</taxon>
        <taxon>Malpighiales</taxon>
        <taxon>Rhizophoraceae</taxon>
        <taxon>Rhizophora</taxon>
    </lineage>
</organism>